<protein>
    <recommendedName>
        <fullName evidence="6">Peptidyl-prolyl cis-trans isomerase</fullName>
        <ecNumber evidence="6">5.2.1.8</ecNumber>
    </recommendedName>
</protein>
<evidence type="ECO:0000256" key="6">
    <source>
        <dbReference type="RuleBase" id="RU003915"/>
    </source>
</evidence>
<dbReference type="EMBL" id="GU474936">
    <property type="protein sequence ID" value="ADI20016.1"/>
    <property type="molecule type" value="Genomic_DNA"/>
</dbReference>
<dbReference type="SUPFAM" id="SSF54534">
    <property type="entry name" value="FKBP-like"/>
    <property type="match status" value="1"/>
</dbReference>
<dbReference type="InterPro" id="IPR001179">
    <property type="entry name" value="PPIase_FKBP_dom"/>
</dbReference>
<sequence length="155" mass="16879">MTNNTPVGPGTRVTLLFSIELESGEQIDSTEQKPAEFSVGDGKLLPGFENAMFGMKSGDKGKLLIPAESAFGLHNEENVQRLRRGQFQANMELAVGLMMSFSDPQDAELPGVITKIQGESIEVDFNHPLAGNDIVFDVEIISVEQVSNEILRVKS</sequence>
<keyword evidence="3 5" id="KW-0697">Rotamase</keyword>
<accession>E0Y025</accession>
<evidence type="ECO:0000256" key="3">
    <source>
        <dbReference type="ARBA" id="ARBA00023110"/>
    </source>
</evidence>
<dbReference type="Gene3D" id="3.10.50.40">
    <property type="match status" value="1"/>
</dbReference>
<evidence type="ECO:0000313" key="8">
    <source>
        <dbReference type="EMBL" id="ADI20016.1"/>
    </source>
</evidence>
<keyword evidence="4 5" id="KW-0413">Isomerase</keyword>
<name>E0Y025_9GAMM</name>
<dbReference type="Pfam" id="PF00254">
    <property type="entry name" value="FKBP_C"/>
    <property type="match status" value="1"/>
</dbReference>
<dbReference type="GO" id="GO:0003755">
    <property type="term" value="F:peptidyl-prolyl cis-trans isomerase activity"/>
    <property type="evidence" value="ECO:0007669"/>
    <property type="project" value="UniProtKB-UniRule"/>
</dbReference>
<reference evidence="8" key="1">
    <citation type="journal article" date="2011" name="Environ. Microbiol.">
        <title>Time-series analyses of Monterey Bay coastal microbial picoplankton using a 'genome proxy' microarray.</title>
        <authorList>
            <person name="Rich V.I."/>
            <person name="Pham V.D."/>
            <person name="Eppley J."/>
            <person name="Shi Y."/>
            <person name="DeLong E.F."/>
        </authorList>
    </citation>
    <scope>NUCLEOTIDE SEQUENCE</scope>
</reference>
<evidence type="ECO:0000256" key="4">
    <source>
        <dbReference type="ARBA" id="ARBA00023235"/>
    </source>
</evidence>
<evidence type="ECO:0000256" key="1">
    <source>
        <dbReference type="ARBA" id="ARBA00000971"/>
    </source>
</evidence>
<evidence type="ECO:0000256" key="5">
    <source>
        <dbReference type="PROSITE-ProRule" id="PRU00277"/>
    </source>
</evidence>
<dbReference type="PANTHER" id="PTHR47861:SF4">
    <property type="entry name" value="FKBP-TYPE 16 KDA PEPTIDYL-PROLYL CIS-TRANS ISOMERASE"/>
    <property type="match status" value="1"/>
</dbReference>
<comment type="similarity">
    <text evidence="2 6">Belongs to the FKBP-type PPIase family.</text>
</comment>
<comment type="catalytic activity">
    <reaction evidence="1 5 6">
        <text>[protein]-peptidylproline (omega=180) = [protein]-peptidylproline (omega=0)</text>
        <dbReference type="Rhea" id="RHEA:16237"/>
        <dbReference type="Rhea" id="RHEA-COMP:10747"/>
        <dbReference type="Rhea" id="RHEA-COMP:10748"/>
        <dbReference type="ChEBI" id="CHEBI:83833"/>
        <dbReference type="ChEBI" id="CHEBI:83834"/>
        <dbReference type="EC" id="5.2.1.8"/>
    </reaction>
</comment>
<evidence type="ECO:0000256" key="2">
    <source>
        <dbReference type="ARBA" id="ARBA00006577"/>
    </source>
</evidence>
<evidence type="ECO:0000259" key="7">
    <source>
        <dbReference type="PROSITE" id="PS50059"/>
    </source>
</evidence>
<organism evidence="8">
    <name type="scientific">uncultured gamma proteobacterium EB000_65A11</name>
    <dbReference type="NCBI Taxonomy" id="710972"/>
    <lineage>
        <taxon>Bacteria</taxon>
        <taxon>Pseudomonadati</taxon>
        <taxon>Pseudomonadota</taxon>
        <taxon>Gammaproteobacteria</taxon>
        <taxon>environmental samples</taxon>
    </lineage>
</organism>
<feature type="domain" description="PPIase FKBP-type" evidence="7">
    <location>
        <begin position="10"/>
        <end position="103"/>
    </location>
</feature>
<dbReference type="InterPro" id="IPR048261">
    <property type="entry name" value="SlpA/SlyD-like_ins_sf"/>
</dbReference>
<dbReference type="InterPro" id="IPR046357">
    <property type="entry name" value="PPIase_dom_sf"/>
</dbReference>
<proteinExistence type="inferred from homology"/>
<dbReference type="PROSITE" id="PS50059">
    <property type="entry name" value="FKBP_PPIASE"/>
    <property type="match status" value="1"/>
</dbReference>
<dbReference type="EC" id="5.2.1.8" evidence="6"/>
<dbReference type="Gene3D" id="2.40.10.330">
    <property type="match status" value="1"/>
</dbReference>
<dbReference type="PANTHER" id="PTHR47861">
    <property type="entry name" value="FKBP-TYPE PEPTIDYL-PROLYL CIS-TRANS ISOMERASE SLYD"/>
    <property type="match status" value="1"/>
</dbReference>
<dbReference type="AlphaFoldDB" id="E0Y025"/>